<accession>A0A9P9YK72</accession>
<dbReference type="EMBL" id="JAMKOV010000008">
    <property type="protein sequence ID" value="KAI8038278.1"/>
    <property type="molecule type" value="Genomic_DNA"/>
</dbReference>
<sequence>ANATPTCKWHEQLIWVCLLLNFGKSKKRKLIKIDENELLNSVMLSRTSIMRPRHLPTWTTRNRS</sequence>
<feature type="non-terminal residue" evidence="1">
    <location>
        <position position="1"/>
    </location>
</feature>
<dbReference type="Proteomes" id="UP001059596">
    <property type="component" value="Unassembled WGS sequence"/>
</dbReference>
<comment type="caution">
    <text evidence="1">The sequence shown here is derived from an EMBL/GenBank/DDBJ whole genome shotgun (WGS) entry which is preliminary data.</text>
</comment>
<protein>
    <submittedName>
        <fullName evidence="1">Uncharacterized protein</fullName>
    </submittedName>
</protein>
<organism evidence="1 2">
    <name type="scientific">Drosophila gunungcola</name>
    <name type="common">fruit fly</name>
    <dbReference type="NCBI Taxonomy" id="103775"/>
    <lineage>
        <taxon>Eukaryota</taxon>
        <taxon>Metazoa</taxon>
        <taxon>Ecdysozoa</taxon>
        <taxon>Arthropoda</taxon>
        <taxon>Hexapoda</taxon>
        <taxon>Insecta</taxon>
        <taxon>Pterygota</taxon>
        <taxon>Neoptera</taxon>
        <taxon>Endopterygota</taxon>
        <taxon>Diptera</taxon>
        <taxon>Brachycera</taxon>
        <taxon>Muscomorpha</taxon>
        <taxon>Ephydroidea</taxon>
        <taxon>Drosophilidae</taxon>
        <taxon>Drosophila</taxon>
        <taxon>Sophophora</taxon>
    </lineage>
</organism>
<reference evidence="1" key="1">
    <citation type="journal article" date="2023" name="Genome Biol. Evol.">
        <title>Long-read-based Genome Assembly of Drosophila gunungcola Reveals Fewer Chemosensory Genes in Flower-breeding Species.</title>
        <authorList>
            <person name="Negi A."/>
            <person name="Liao B.Y."/>
            <person name="Yeh S.D."/>
        </authorList>
    </citation>
    <scope>NUCLEOTIDE SEQUENCE</scope>
    <source>
        <strain evidence="1">Sukarami</strain>
    </source>
</reference>
<gene>
    <name evidence="1" type="ORF">M5D96_008968</name>
</gene>
<evidence type="ECO:0000313" key="1">
    <source>
        <dbReference type="EMBL" id="KAI8038278.1"/>
    </source>
</evidence>
<evidence type="ECO:0000313" key="2">
    <source>
        <dbReference type="Proteomes" id="UP001059596"/>
    </source>
</evidence>
<proteinExistence type="predicted"/>
<keyword evidence="2" id="KW-1185">Reference proteome</keyword>
<name>A0A9P9YK72_9MUSC</name>
<dbReference type="AlphaFoldDB" id="A0A9P9YK72"/>